<dbReference type="eggNOG" id="KOG1652">
    <property type="taxonomic scope" value="Eukaryota"/>
</dbReference>
<keyword evidence="10" id="KW-0472">Membrane</keyword>
<dbReference type="GO" id="GO:0005744">
    <property type="term" value="C:TIM23 mitochondrial import inner membrane translocase complex"/>
    <property type="evidence" value="ECO:0007669"/>
    <property type="project" value="TreeGrafter"/>
</dbReference>
<gene>
    <name evidence="12" type="ORF">BDEG_20919</name>
</gene>
<evidence type="ECO:0000256" key="11">
    <source>
        <dbReference type="SAM" id="MobiDB-lite"/>
    </source>
</evidence>
<dbReference type="Proteomes" id="UP000077115">
    <property type="component" value="Unassembled WGS sequence"/>
</dbReference>
<sequence length="208" mass="21798">MREGDHSADHTRDPCPYNIVSDVGIGFSMGAIGGTFWHGFKGYRNSPQGERWVGAISSIKARAPIAGGNFAVWSGLFNTFDCILADVRAKEDGWNPIIAGAATGAVLAVRSGPRGMALSATVGAVILAVMEGANVMISKMSSSSFDPQPLPPSMNLAKSQPALPTETPETPDSSFVADPKPDPSDQTSQARQSAPFQTGLFKGRFGIA</sequence>
<evidence type="ECO:0000313" key="13">
    <source>
        <dbReference type="Proteomes" id="UP000077115"/>
    </source>
</evidence>
<evidence type="ECO:0000256" key="9">
    <source>
        <dbReference type="ARBA" id="ARBA00023128"/>
    </source>
</evidence>
<name>A0A177WAS0_BATDL</name>
<organism evidence="12 13">
    <name type="scientific">Batrachochytrium dendrobatidis (strain JEL423)</name>
    <dbReference type="NCBI Taxonomy" id="403673"/>
    <lineage>
        <taxon>Eukaryota</taxon>
        <taxon>Fungi</taxon>
        <taxon>Fungi incertae sedis</taxon>
        <taxon>Chytridiomycota</taxon>
        <taxon>Chytridiomycota incertae sedis</taxon>
        <taxon>Chytridiomycetes</taxon>
        <taxon>Rhizophydiales</taxon>
        <taxon>Rhizophydiales incertae sedis</taxon>
        <taxon>Batrachochytrium</taxon>
    </lineage>
</organism>
<protein>
    <recommendedName>
        <fullName evidence="14">Mitochondrial import inner membrane translocase subunit TIM17</fullName>
    </recommendedName>
</protein>
<keyword evidence="8" id="KW-0811">Translocation</keyword>
<keyword evidence="7" id="KW-1133">Transmembrane helix</keyword>
<keyword evidence="3" id="KW-0813">Transport</keyword>
<comment type="similarity">
    <text evidence="2">Belongs to the Tim17/Tim22/Tim23 family.</text>
</comment>
<proteinExistence type="inferred from homology"/>
<dbReference type="GO" id="GO:0030150">
    <property type="term" value="P:protein import into mitochondrial matrix"/>
    <property type="evidence" value="ECO:0007669"/>
    <property type="project" value="TreeGrafter"/>
</dbReference>
<feature type="region of interest" description="Disordered" evidence="11">
    <location>
        <begin position="141"/>
        <end position="208"/>
    </location>
</feature>
<reference evidence="12 13" key="1">
    <citation type="submission" date="2006-10" db="EMBL/GenBank/DDBJ databases">
        <title>The Genome Sequence of Batrachochytrium dendrobatidis JEL423.</title>
        <authorList>
            <consortium name="The Broad Institute Genome Sequencing Platform"/>
            <person name="Birren B."/>
            <person name="Lander E."/>
            <person name="Galagan J."/>
            <person name="Cuomo C."/>
            <person name="Devon K."/>
            <person name="Jaffe D."/>
            <person name="Butler J."/>
            <person name="Alvarez P."/>
            <person name="Gnerre S."/>
            <person name="Grabherr M."/>
            <person name="Kleber M."/>
            <person name="Mauceli E."/>
            <person name="Brockman W."/>
            <person name="Young S."/>
            <person name="LaButti K."/>
            <person name="Sykes S."/>
            <person name="DeCaprio D."/>
            <person name="Crawford M."/>
            <person name="Koehrsen M."/>
            <person name="Engels R."/>
            <person name="Montgomery P."/>
            <person name="Pearson M."/>
            <person name="Howarth C."/>
            <person name="Larson L."/>
            <person name="White J."/>
            <person name="O'Leary S."/>
            <person name="Kodira C."/>
            <person name="Zeng Q."/>
            <person name="Yandava C."/>
            <person name="Alvarado L."/>
            <person name="Longcore J."/>
            <person name="James T."/>
        </authorList>
    </citation>
    <scope>NUCLEOTIDE SEQUENCE [LARGE SCALE GENOMIC DNA]</scope>
    <source>
        <strain evidence="12 13">JEL423</strain>
    </source>
</reference>
<dbReference type="OrthoDB" id="2261329at2759"/>
<evidence type="ECO:0008006" key="14">
    <source>
        <dbReference type="Google" id="ProtNLM"/>
    </source>
</evidence>
<keyword evidence="6" id="KW-0653">Protein transport</keyword>
<keyword evidence="5" id="KW-0999">Mitochondrion inner membrane</keyword>
<dbReference type="PANTHER" id="PTHR10485">
    <property type="entry name" value="MITOCHONDRIAL IMPORT INNER MEMBRANE TRANSLOCASE SUBUNIT TIM-17"/>
    <property type="match status" value="1"/>
</dbReference>
<dbReference type="GO" id="GO:0008320">
    <property type="term" value="F:protein transmembrane transporter activity"/>
    <property type="evidence" value="ECO:0007669"/>
    <property type="project" value="TreeGrafter"/>
</dbReference>
<dbReference type="PANTHER" id="PTHR10485:SF0">
    <property type="entry name" value="AT05822P-RELATED"/>
    <property type="match status" value="1"/>
</dbReference>
<comment type="subcellular location">
    <subcellularLocation>
        <location evidence="1">Mitochondrion inner membrane</location>
        <topology evidence="1">Multi-pass membrane protein</topology>
    </subcellularLocation>
</comment>
<dbReference type="STRING" id="403673.A0A177WAS0"/>
<feature type="compositionally biased region" description="Polar residues" evidence="11">
    <location>
        <begin position="184"/>
        <end position="196"/>
    </location>
</feature>
<evidence type="ECO:0000256" key="10">
    <source>
        <dbReference type="ARBA" id="ARBA00023136"/>
    </source>
</evidence>
<keyword evidence="9" id="KW-0496">Mitochondrion</keyword>
<evidence type="ECO:0000256" key="4">
    <source>
        <dbReference type="ARBA" id="ARBA00022692"/>
    </source>
</evidence>
<evidence type="ECO:0000256" key="1">
    <source>
        <dbReference type="ARBA" id="ARBA00004448"/>
    </source>
</evidence>
<reference evidence="12 13" key="2">
    <citation type="submission" date="2016-05" db="EMBL/GenBank/DDBJ databases">
        <title>Lineage-specific infection strategies underlie the spectrum of fungal disease in amphibians.</title>
        <authorList>
            <person name="Cuomo C.A."/>
            <person name="Farrer R.A."/>
            <person name="James T."/>
            <person name="Longcore J."/>
            <person name="Birren B."/>
        </authorList>
    </citation>
    <scope>NUCLEOTIDE SEQUENCE [LARGE SCALE GENOMIC DNA]</scope>
    <source>
        <strain evidence="12 13">JEL423</strain>
    </source>
</reference>
<evidence type="ECO:0000256" key="8">
    <source>
        <dbReference type="ARBA" id="ARBA00023010"/>
    </source>
</evidence>
<dbReference type="EMBL" id="DS022300">
    <property type="protein sequence ID" value="OAJ36784.1"/>
    <property type="molecule type" value="Genomic_DNA"/>
</dbReference>
<dbReference type="Pfam" id="PF02466">
    <property type="entry name" value="Tim17"/>
    <property type="match status" value="1"/>
</dbReference>
<dbReference type="AlphaFoldDB" id="A0A177WAS0"/>
<evidence type="ECO:0000256" key="5">
    <source>
        <dbReference type="ARBA" id="ARBA00022792"/>
    </source>
</evidence>
<keyword evidence="4" id="KW-0812">Transmembrane</keyword>
<evidence type="ECO:0000256" key="3">
    <source>
        <dbReference type="ARBA" id="ARBA00022448"/>
    </source>
</evidence>
<evidence type="ECO:0000256" key="7">
    <source>
        <dbReference type="ARBA" id="ARBA00022989"/>
    </source>
</evidence>
<evidence type="ECO:0000256" key="2">
    <source>
        <dbReference type="ARBA" id="ARBA00008444"/>
    </source>
</evidence>
<accession>A0A177WAS0</accession>
<dbReference type="VEuPathDB" id="FungiDB:BDEG_20919"/>
<evidence type="ECO:0000256" key="6">
    <source>
        <dbReference type="ARBA" id="ARBA00022927"/>
    </source>
</evidence>
<evidence type="ECO:0000313" key="12">
    <source>
        <dbReference type="EMBL" id="OAJ36784.1"/>
    </source>
</evidence>